<feature type="signal peptide" evidence="1">
    <location>
        <begin position="1"/>
        <end position="18"/>
    </location>
</feature>
<proteinExistence type="predicted"/>
<evidence type="ECO:0008006" key="4">
    <source>
        <dbReference type="Google" id="ProtNLM"/>
    </source>
</evidence>
<name>A0ABT9SKK9_9FLAO</name>
<feature type="chain" id="PRO_5046549438" description="Outer membrane protein beta-barrel domain-containing protein" evidence="1">
    <location>
        <begin position="19"/>
        <end position="150"/>
    </location>
</feature>
<evidence type="ECO:0000313" key="2">
    <source>
        <dbReference type="EMBL" id="MDP9959957.1"/>
    </source>
</evidence>
<keyword evidence="1" id="KW-0732">Signal</keyword>
<reference evidence="2 3" key="1">
    <citation type="submission" date="2023-07" db="EMBL/GenBank/DDBJ databases">
        <title>Sorghum-associated microbial communities from plants grown in Nebraska, USA.</title>
        <authorList>
            <person name="Schachtman D."/>
        </authorList>
    </citation>
    <scope>NUCLEOTIDE SEQUENCE [LARGE SCALE GENOMIC DNA]</scope>
    <source>
        <strain evidence="2 3">CC351</strain>
    </source>
</reference>
<dbReference type="Proteomes" id="UP001235513">
    <property type="component" value="Unassembled WGS sequence"/>
</dbReference>
<sequence>MKLYSFLLLCLLATTAHAQILDKTALNIAYRYTGRNIIQGGLEFKTNTAREQSLIVGASMLYTSIKHKDKFLPEANIYYTNIKGRLMGVSVNPYSIEPRIGFSFINTFYINTGYAIPIHRDKFFKGITFGLQFNIAPVKNSKFYDYLKWM</sequence>
<dbReference type="EMBL" id="JAUSRL010000002">
    <property type="protein sequence ID" value="MDP9959957.1"/>
    <property type="molecule type" value="Genomic_DNA"/>
</dbReference>
<comment type="caution">
    <text evidence="2">The sequence shown here is derived from an EMBL/GenBank/DDBJ whole genome shotgun (WGS) entry which is preliminary data.</text>
</comment>
<evidence type="ECO:0000313" key="3">
    <source>
        <dbReference type="Proteomes" id="UP001235513"/>
    </source>
</evidence>
<organism evidence="2 3">
    <name type="scientific">Chryseobacterium lathyri</name>
    <dbReference type="NCBI Taxonomy" id="395933"/>
    <lineage>
        <taxon>Bacteria</taxon>
        <taxon>Pseudomonadati</taxon>
        <taxon>Bacteroidota</taxon>
        <taxon>Flavobacteriia</taxon>
        <taxon>Flavobacteriales</taxon>
        <taxon>Weeksellaceae</taxon>
        <taxon>Chryseobacterium group</taxon>
        <taxon>Chryseobacterium</taxon>
    </lineage>
</organism>
<evidence type="ECO:0000256" key="1">
    <source>
        <dbReference type="SAM" id="SignalP"/>
    </source>
</evidence>
<keyword evidence="3" id="KW-1185">Reference proteome</keyword>
<dbReference type="RefSeq" id="WP_306843045.1">
    <property type="nucleotide sequence ID" value="NZ_JAUSRL010000002.1"/>
</dbReference>
<accession>A0ABT9SKK9</accession>
<gene>
    <name evidence="2" type="ORF">J2T04_001836</name>
</gene>
<protein>
    <recommendedName>
        <fullName evidence="4">Outer membrane protein beta-barrel domain-containing protein</fullName>
    </recommendedName>
</protein>